<organism evidence="1 2">
    <name type="scientific">Caerostris extrusa</name>
    <name type="common">Bark spider</name>
    <name type="synonym">Caerostris bankana</name>
    <dbReference type="NCBI Taxonomy" id="172846"/>
    <lineage>
        <taxon>Eukaryota</taxon>
        <taxon>Metazoa</taxon>
        <taxon>Ecdysozoa</taxon>
        <taxon>Arthropoda</taxon>
        <taxon>Chelicerata</taxon>
        <taxon>Arachnida</taxon>
        <taxon>Araneae</taxon>
        <taxon>Araneomorphae</taxon>
        <taxon>Entelegynae</taxon>
        <taxon>Araneoidea</taxon>
        <taxon>Araneidae</taxon>
        <taxon>Caerostris</taxon>
    </lineage>
</organism>
<keyword evidence="2" id="KW-1185">Reference proteome</keyword>
<comment type="caution">
    <text evidence="1">The sequence shown here is derived from an EMBL/GenBank/DDBJ whole genome shotgun (WGS) entry which is preliminary data.</text>
</comment>
<proteinExistence type="predicted"/>
<evidence type="ECO:0000313" key="2">
    <source>
        <dbReference type="Proteomes" id="UP001054945"/>
    </source>
</evidence>
<reference evidence="1 2" key="1">
    <citation type="submission" date="2021-06" db="EMBL/GenBank/DDBJ databases">
        <title>Caerostris extrusa draft genome.</title>
        <authorList>
            <person name="Kono N."/>
            <person name="Arakawa K."/>
        </authorList>
    </citation>
    <scope>NUCLEOTIDE SEQUENCE [LARGE SCALE GENOMIC DNA]</scope>
</reference>
<dbReference type="EMBL" id="BPLR01004406">
    <property type="protein sequence ID" value="GIX94672.1"/>
    <property type="molecule type" value="Genomic_DNA"/>
</dbReference>
<accession>A0AAV4PBP2</accession>
<gene>
    <name evidence="1" type="ORF">CEXT_360821</name>
</gene>
<protein>
    <submittedName>
        <fullName evidence="1">Uncharacterized protein</fullName>
    </submittedName>
</protein>
<sequence>MAPERKEQSLLIGGRRPPVLPAAMSCRSAFNRLITTLNKQCAFPSVNPFRIARKRCSGRNAQIVLGHTYWTSMAQWKGGWFCLRCPFPVGNRESSSVSIEVECGDL</sequence>
<name>A0AAV4PBP2_CAEEX</name>
<dbReference type="AlphaFoldDB" id="A0AAV4PBP2"/>
<evidence type="ECO:0000313" key="1">
    <source>
        <dbReference type="EMBL" id="GIX94672.1"/>
    </source>
</evidence>
<dbReference type="Proteomes" id="UP001054945">
    <property type="component" value="Unassembled WGS sequence"/>
</dbReference>